<dbReference type="CDD" id="cd02440">
    <property type="entry name" value="AdoMet_MTases"/>
    <property type="match status" value="1"/>
</dbReference>
<dbReference type="VEuPathDB" id="FungiDB:BO71DRAFT_470909"/>
<evidence type="ECO:0000259" key="1">
    <source>
        <dbReference type="Pfam" id="PF13649"/>
    </source>
</evidence>
<dbReference type="Gene3D" id="3.40.50.150">
    <property type="entry name" value="Vaccinia Virus protein VP39"/>
    <property type="match status" value="1"/>
</dbReference>
<keyword evidence="2" id="KW-0489">Methyltransferase</keyword>
<dbReference type="AlphaFoldDB" id="A0A319DHV5"/>
<dbReference type="InterPro" id="IPR029063">
    <property type="entry name" value="SAM-dependent_MTases_sf"/>
</dbReference>
<accession>A0A319DHV5</accession>
<dbReference type="EMBL" id="KZ826189">
    <property type="protein sequence ID" value="PYH87688.1"/>
    <property type="molecule type" value="Genomic_DNA"/>
</dbReference>
<dbReference type="Proteomes" id="UP000247810">
    <property type="component" value="Unassembled WGS sequence"/>
</dbReference>
<dbReference type="InterPro" id="IPR050508">
    <property type="entry name" value="Methyltransf_Superfamily"/>
</dbReference>
<reference evidence="2 3" key="1">
    <citation type="submission" date="2018-02" db="EMBL/GenBank/DDBJ databases">
        <title>The genomes of Aspergillus section Nigri reveals drivers in fungal speciation.</title>
        <authorList>
            <consortium name="DOE Joint Genome Institute"/>
            <person name="Vesth T.C."/>
            <person name="Nybo J."/>
            <person name="Theobald S."/>
            <person name="Brandl J."/>
            <person name="Frisvad J.C."/>
            <person name="Nielsen K.F."/>
            <person name="Lyhne E.K."/>
            <person name="Kogle M.E."/>
            <person name="Kuo A."/>
            <person name="Riley R."/>
            <person name="Clum A."/>
            <person name="Nolan M."/>
            <person name="Lipzen A."/>
            <person name="Salamov A."/>
            <person name="Henrissat B."/>
            <person name="Wiebenga A."/>
            <person name="De vries R.P."/>
            <person name="Grigoriev I.V."/>
            <person name="Mortensen U.H."/>
            <person name="Andersen M.R."/>
            <person name="Baker S.E."/>
        </authorList>
    </citation>
    <scope>NUCLEOTIDE SEQUENCE [LARGE SCALE GENOMIC DNA]</scope>
    <source>
        <strain evidence="2 3">CBS 707.79</strain>
    </source>
</reference>
<protein>
    <submittedName>
        <fullName evidence="2">S-adenosyl-L-methionine-dependent methyltransferase</fullName>
    </submittedName>
</protein>
<name>A0A319DHV5_9EURO</name>
<dbReference type="GO" id="GO:0032259">
    <property type="term" value="P:methylation"/>
    <property type="evidence" value="ECO:0007669"/>
    <property type="project" value="UniProtKB-KW"/>
</dbReference>
<sequence length="299" mass="33114">MTIPNTTPAPSAAIQPQTHDEFYSTAYLAEYYDVWIGSWTDTELYSSVLNETVSRTPATDPIIVLDIGAGTGRITHALAANLPKPTKTSNVHFLGVDNAPHMLERARTLTDPSHAAQISWILGSACDLTSLPSFRDEGLRVDMAVFACGSICHMYKPGQAEQVFRQVASVLRPETGRAYISVLKMGLAETGLAGQMETAQPEGLVRSKAFGDIVYREEWVRQEIVDCVWHNTRHITVVREMGDGTETVVEDNYAVCRLRIFGEDELRRAATTAGLRVVEVLDRRNDAHDELVFVFEVDS</sequence>
<keyword evidence="2" id="KW-0808">Transferase</keyword>
<evidence type="ECO:0000313" key="2">
    <source>
        <dbReference type="EMBL" id="PYH87688.1"/>
    </source>
</evidence>
<dbReference type="InterPro" id="IPR041698">
    <property type="entry name" value="Methyltransf_25"/>
</dbReference>
<dbReference type="PANTHER" id="PTHR42912">
    <property type="entry name" value="METHYLTRANSFERASE"/>
    <property type="match status" value="1"/>
</dbReference>
<feature type="domain" description="Methyltransferase" evidence="1">
    <location>
        <begin position="64"/>
        <end position="173"/>
    </location>
</feature>
<dbReference type="GO" id="GO:0008168">
    <property type="term" value="F:methyltransferase activity"/>
    <property type="evidence" value="ECO:0007669"/>
    <property type="project" value="UniProtKB-KW"/>
</dbReference>
<proteinExistence type="predicted"/>
<dbReference type="SUPFAM" id="SSF53335">
    <property type="entry name" value="S-adenosyl-L-methionine-dependent methyltransferases"/>
    <property type="match status" value="1"/>
</dbReference>
<dbReference type="OrthoDB" id="5339271at2759"/>
<organism evidence="2 3">
    <name type="scientific">Aspergillus ellipticus CBS 707.79</name>
    <dbReference type="NCBI Taxonomy" id="1448320"/>
    <lineage>
        <taxon>Eukaryota</taxon>
        <taxon>Fungi</taxon>
        <taxon>Dikarya</taxon>
        <taxon>Ascomycota</taxon>
        <taxon>Pezizomycotina</taxon>
        <taxon>Eurotiomycetes</taxon>
        <taxon>Eurotiomycetidae</taxon>
        <taxon>Eurotiales</taxon>
        <taxon>Aspergillaceae</taxon>
        <taxon>Aspergillus</taxon>
        <taxon>Aspergillus subgen. Circumdati</taxon>
    </lineage>
</organism>
<dbReference type="Pfam" id="PF13649">
    <property type="entry name" value="Methyltransf_25"/>
    <property type="match status" value="1"/>
</dbReference>
<keyword evidence="3" id="KW-1185">Reference proteome</keyword>
<gene>
    <name evidence="2" type="ORF">BO71DRAFT_470909</name>
</gene>
<evidence type="ECO:0000313" key="3">
    <source>
        <dbReference type="Proteomes" id="UP000247810"/>
    </source>
</evidence>